<evidence type="ECO:0000313" key="4">
    <source>
        <dbReference type="Proteomes" id="UP000288507"/>
    </source>
</evidence>
<dbReference type="Proteomes" id="UP000288507">
    <property type="component" value="Unassembled WGS sequence"/>
</dbReference>
<dbReference type="AlphaFoldDB" id="A0A431EA92"/>
<proteinExistence type="predicted"/>
<accession>A0A431EA92</accession>
<gene>
    <name evidence="3" type="ORF">C3H57_08500</name>
    <name evidence="2" type="ORF">C3I27_04105</name>
</gene>
<comment type="caution">
    <text evidence="3">The sequence shown here is derived from an EMBL/GenBank/DDBJ whole genome shotgun (WGS) entry which is preliminary data.</text>
</comment>
<dbReference type="EMBL" id="PRBV01000014">
    <property type="protein sequence ID" value="RTJ78336.1"/>
    <property type="molecule type" value="Genomic_DNA"/>
</dbReference>
<dbReference type="Proteomes" id="UP000287197">
    <property type="component" value="Unassembled WGS sequence"/>
</dbReference>
<dbReference type="EMBL" id="PQZD01000003">
    <property type="protein sequence ID" value="RTI48611.1"/>
    <property type="molecule type" value="Genomic_DNA"/>
</dbReference>
<evidence type="ECO:0000313" key="2">
    <source>
        <dbReference type="EMBL" id="RTI48611.1"/>
    </source>
</evidence>
<reference evidence="2" key="1">
    <citation type="submission" date="2018-01" db="EMBL/GenBank/DDBJ databases">
        <authorList>
            <person name="Kovanen S."/>
            <person name="Nieminen T."/>
            <person name="Pohja-Mykra M."/>
            <person name="Raunio-Saarnisto M."/>
            <person name="Sauvala M."/>
            <person name="Fredriksson-Ahomaa M."/>
            <person name="Hanninen M.-L."/>
            <person name="Kivisto R."/>
        </authorList>
    </citation>
    <scope>NUCLEOTIDE SEQUENCE</scope>
    <source>
        <strain evidence="2">SO-26</strain>
    </source>
</reference>
<name>A0A431EA92_CAMJU</name>
<evidence type="ECO:0000313" key="3">
    <source>
        <dbReference type="EMBL" id="RTJ78336.1"/>
    </source>
</evidence>
<organism evidence="3 4">
    <name type="scientific">Campylobacter jejuni</name>
    <dbReference type="NCBI Taxonomy" id="197"/>
    <lineage>
        <taxon>Bacteria</taxon>
        <taxon>Pseudomonadati</taxon>
        <taxon>Campylobacterota</taxon>
        <taxon>Epsilonproteobacteria</taxon>
        <taxon>Campylobacterales</taxon>
        <taxon>Campylobacteraceae</taxon>
        <taxon>Campylobacter</taxon>
    </lineage>
</organism>
<feature type="region of interest" description="Disordered" evidence="1">
    <location>
        <begin position="24"/>
        <end position="55"/>
    </location>
</feature>
<reference evidence="3" key="2">
    <citation type="journal article" date="2019" name="Appl. Environ. Microbiol.">
        <title>Population genetics and characterization of Campylobacter jejuni isolates in western jackdaws and game birds in Finland.</title>
        <authorList>
            <person name="Kovanen S."/>
            <person name="Rossi M."/>
            <person name="Pohja-Mykra M."/>
            <person name="Nieminen T."/>
            <person name="Raunio-Saarnisto M."/>
            <person name="Sauvala M."/>
            <person name="Fredriksson-Ahomaa M."/>
            <person name="Hanninen M.L."/>
            <person name="Kivisto R."/>
        </authorList>
    </citation>
    <scope>NUCLEOTIDE SEQUENCE [LARGE SCALE GENOMIC DNA]</scope>
    <source>
        <strain evidence="3">CB313</strain>
        <strain evidence="2">SO-26</strain>
    </source>
</reference>
<sequence>MNFSITSDKEIKVLHIEFVDTPTGGGINGSIQSVETPEVSRPTLTKSTKSSPKKKLDYESMYSNYDESKDTEIVSNGARAEDVVIPDTSDREGKVADTMNKDF</sequence>
<evidence type="ECO:0000256" key="1">
    <source>
        <dbReference type="SAM" id="MobiDB-lite"/>
    </source>
</evidence>
<dbReference type="RefSeq" id="WP_126232453.1">
    <property type="nucleotide sequence ID" value="NZ_PQZD01000003.1"/>
</dbReference>
<protein>
    <submittedName>
        <fullName evidence="3">Uncharacterized protein</fullName>
    </submittedName>
</protein>